<dbReference type="AlphaFoldDB" id="A0A3P9M076"/>
<organism evidence="4 5">
    <name type="scientific">Oryzias latipes</name>
    <name type="common">Japanese rice fish</name>
    <name type="synonym">Japanese killifish</name>
    <dbReference type="NCBI Taxonomy" id="8090"/>
    <lineage>
        <taxon>Eukaryota</taxon>
        <taxon>Metazoa</taxon>
        <taxon>Chordata</taxon>
        <taxon>Craniata</taxon>
        <taxon>Vertebrata</taxon>
        <taxon>Euteleostomi</taxon>
        <taxon>Actinopterygii</taxon>
        <taxon>Neopterygii</taxon>
        <taxon>Teleostei</taxon>
        <taxon>Neoteleostei</taxon>
        <taxon>Acanthomorphata</taxon>
        <taxon>Ovalentaria</taxon>
        <taxon>Atherinomorphae</taxon>
        <taxon>Beloniformes</taxon>
        <taxon>Adrianichthyidae</taxon>
        <taxon>Oryziinae</taxon>
        <taxon>Oryzias</taxon>
    </lineage>
</organism>
<dbReference type="Gene3D" id="3.10.450.10">
    <property type="match status" value="1"/>
</dbReference>
<sequence length="173" mass="19483">MSLTFSVLVCLSVVQLCVGYHDVEEVIQAAEKSYMLGEWFEINPESAEVQDAAQHVVRTINSKAKYKKMFKLISVSSAKRQVCSIVYKENKVVSQSIIGRLPVADCFQITNAINFKVDMVLGRTKCLNSGNHDLNNCTLTKRQLQCNSDVLLNPSDSRHHVQNYKCKKLVTKV</sequence>
<dbReference type="CDD" id="cd00042">
    <property type="entry name" value="CY"/>
    <property type="match status" value="1"/>
</dbReference>
<accession>A0A3P9M076</accession>
<reference evidence="4 5" key="2">
    <citation type="submission" date="2017-04" db="EMBL/GenBank/DDBJ databases">
        <title>CpG methylation of centromeres and impact of large insertions on vertebrate speciation.</title>
        <authorList>
            <person name="Ichikawa K."/>
            <person name="Yoshimura J."/>
            <person name="Morishita S."/>
        </authorList>
    </citation>
    <scope>NUCLEOTIDE SEQUENCE</scope>
    <source>
        <strain evidence="4 5">HNI</strain>
    </source>
</reference>
<evidence type="ECO:0000313" key="5">
    <source>
        <dbReference type="Proteomes" id="UP000265180"/>
    </source>
</evidence>
<protein>
    <submittedName>
        <fullName evidence="4">Si:busm1-57f23.1</fullName>
    </submittedName>
</protein>
<dbReference type="Ensembl" id="ENSORLT00020001880.1">
    <property type="protein sequence ID" value="ENSORLP00020026447.1"/>
    <property type="gene ID" value="ENSORLG00020008914.1"/>
</dbReference>
<dbReference type="InterPro" id="IPR046350">
    <property type="entry name" value="Cystatin_sf"/>
</dbReference>
<dbReference type="PANTHER" id="PTHR46186:SF13">
    <property type="entry name" value="SI:BUSM1-57F23.1"/>
    <property type="match status" value="1"/>
</dbReference>
<proteinExistence type="inferred from homology"/>
<feature type="signal peptide" evidence="2">
    <location>
        <begin position="1"/>
        <end position="19"/>
    </location>
</feature>
<evidence type="ECO:0000259" key="3">
    <source>
        <dbReference type="SMART" id="SM00043"/>
    </source>
</evidence>
<reference evidence="4" key="4">
    <citation type="submission" date="2025-09" db="UniProtKB">
        <authorList>
            <consortium name="Ensembl"/>
        </authorList>
    </citation>
    <scope>IDENTIFICATION</scope>
    <source>
        <strain evidence="4">HNI</strain>
    </source>
</reference>
<reference key="1">
    <citation type="journal article" date="2007" name="Nature">
        <title>The medaka draft genome and insights into vertebrate genome evolution.</title>
        <authorList>
            <person name="Kasahara M."/>
            <person name="Naruse K."/>
            <person name="Sasaki S."/>
            <person name="Nakatani Y."/>
            <person name="Qu W."/>
            <person name="Ahsan B."/>
            <person name="Yamada T."/>
            <person name="Nagayasu Y."/>
            <person name="Doi K."/>
            <person name="Kasai Y."/>
            <person name="Jindo T."/>
            <person name="Kobayashi D."/>
            <person name="Shimada A."/>
            <person name="Toyoda A."/>
            <person name="Kuroki Y."/>
            <person name="Fujiyama A."/>
            <person name="Sasaki T."/>
            <person name="Shimizu A."/>
            <person name="Asakawa S."/>
            <person name="Shimizu N."/>
            <person name="Hashimoto S."/>
            <person name="Yang J."/>
            <person name="Lee Y."/>
            <person name="Matsushima K."/>
            <person name="Sugano S."/>
            <person name="Sakaizumi M."/>
            <person name="Narita T."/>
            <person name="Ohishi K."/>
            <person name="Haga S."/>
            <person name="Ohta F."/>
            <person name="Nomoto H."/>
            <person name="Nogata K."/>
            <person name="Morishita T."/>
            <person name="Endo T."/>
            <person name="Shin-I T."/>
            <person name="Takeda H."/>
            <person name="Morishita S."/>
            <person name="Kohara Y."/>
        </authorList>
    </citation>
    <scope>NUCLEOTIDE SEQUENCE [LARGE SCALE GENOMIC DNA]</scope>
    <source>
        <strain>Hd-rR</strain>
    </source>
</reference>
<dbReference type="SUPFAM" id="SSF54403">
    <property type="entry name" value="Cystatin/monellin"/>
    <property type="match status" value="1"/>
</dbReference>
<dbReference type="SMART" id="SM00043">
    <property type="entry name" value="CY"/>
    <property type="match status" value="1"/>
</dbReference>
<evidence type="ECO:0000313" key="4">
    <source>
        <dbReference type="Ensembl" id="ENSORLP00020026447.1"/>
    </source>
</evidence>
<dbReference type="PANTHER" id="PTHR46186">
    <property type="entry name" value="CYSTATIN"/>
    <property type="match status" value="1"/>
</dbReference>
<dbReference type="GO" id="GO:0004869">
    <property type="term" value="F:cysteine-type endopeptidase inhibitor activity"/>
    <property type="evidence" value="ECO:0007669"/>
    <property type="project" value="InterPro"/>
</dbReference>
<evidence type="ECO:0000256" key="1">
    <source>
        <dbReference type="ARBA" id="ARBA00009403"/>
    </source>
</evidence>
<feature type="chain" id="PRO_5018689378" evidence="2">
    <location>
        <begin position="20"/>
        <end position="173"/>
    </location>
</feature>
<feature type="domain" description="Cystatin" evidence="3">
    <location>
        <begin position="34"/>
        <end position="167"/>
    </location>
</feature>
<dbReference type="Proteomes" id="UP000265180">
    <property type="component" value="Chromosome 12"/>
</dbReference>
<dbReference type="Pfam" id="PF00031">
    <property type="entry name" value="Cystatin"/>
    <property type="match status" value="1"/>
</dbReference>
<evidence type="ECO:0000256" key="2">
    <source>
        <dbReference type="SAM" id="SignalP"/>
    </source>
</evidence>
<comment type="similarity">
    <text evidence="1">Belongs to the cystatin family.</text>
</comment>
<dbReference type="InterPro" id="IPR000010">
    <property type="entry name" value="Cystatin_dom"/>
</dbReference>
<reference evidence="4" key="3">
    <citation type="submission" date="2025-08" db="UniProtKB">
        <authorList>
            <consortium name="Ensembl"/>
        </authorList>
    </citation>
    <scope>IDENTIFICATION</scope>
    <source>
        <strain evidence="4">HNI</strain>
    </source>
</reference>
<keyword evidence="2" id="KW-0732">Signal</keyword>
<name>A0A3P9M076_ORYLA</name>